<dbReference type="RefSeq" id="WP_194509986.1">
    <property type="nucleotide sequence ID" value="NZ_JADILU010000014.1"/>
</dbReference>
<dbReference type="EMBL" id="JBHUOS010000006">
    <property type="protein sequence ID" value="MFD2915488.1"/>
    <property type="molecule type" value="Genomic_DNA"/>
</dbReference>
<evidence type="ECO:0000313" key="3">
    <source>
        <dbReference type="Proteomes" id="UP001597548"/>
    </source>
</evidence>
<sequence>MVFKLIKITIILFIFLSLFYVICIISVDFLTDINPNYIILEDGKKGYYMNTENLFFGVIIAFGATMLSFLLIFNKLKYLINK</sequence>
<organism evidence="2 3">
    <name type="scientific">Psychroserpens luteus</name>
    <dbReference type="NCBI Taxonomy" id="1434066"/>
    <lineage>
        <taxon>Bacteria</taxon>
        <taxon>Pseudomonadati</taxon>
        <taxon>Bacteroidota</taxon>
        <taxon>Flavobacteriia</taxon>
        <taxon>Flavobacteriales</taxon>
        <taxon>Flavobacteriaceae</taxon>
        <taxon>Psychroserpens</taxon>
    </lineage>
</organism>
<feature type="transmembrane region" description="Helical" evidence="1">
    <location>
        <begin position="5"/>
        <end position="27"/>
    </location>
</feature>
<feature type="transmembrane region" description="Helical" evidence="1">
    <location>
        <begin position="54"/>
        <end position="73"/>
    </location>
</feature>
<comment type="caution">
    <text evidence="2">The sequence shown here is derived from an EMBL/GenBank/DDBJ whole genome shotgun (WGS) entry which is preliminary data.</text>
</comment>
<keyword evidence="1" id="KW-1133">Transmembrane helix</keyword>
<keyword evidence="3" id="KW-1185">Reference proteome</keyword>
<accession>A0ABW5ZUZ7</accession>
<proteinExistence type="predicted"/>
<keyword evidence="1" id="KW-0472">Membrane</keyword>
<keyword evidence="1" id="KW-0812">Transmembrane</keyword>
<gene>
    <name evidence="2" type="ORF">ACFS29_07560</name>
</gene>
<reference evidence="3" key="1">
    <citation type="journal article" date="2019" name="Int. J. Syst. Evol. Microbiol.">
        <title>The Global Catalogue of Microorganisms (GCM) 10K type strain sequencing project: providing services to taxonomists for standard genome sequencing and annotation.</title>
        <authorList>
            <consortium name="The Broad Institute Genomics Platform"/>
            <consortium name="The Broad Institute Genome Sequencing Center for Infectious Disease"/>
            <person name="Wu L."/>
            <person name="Ma J."/>
        </authorList>
    </citation>
    <scope>NUCLEOTIDE SEQUENCE [LARGE SCALE GENOMIC DNA]</scope>
    <source>
        <strain evidence="3">KCTC 32514</strain>
    </source>
</reference>
<name>A0ABW5ZUZ7_9FLAO</name>
<evidence type="ECO:0000313" key="2">
    <source>
        <dbReference type="EMBL" id="MFD2915488.1"/>
    </source>
</evidence>
<dbReference type="Proteomes" id="UP001597548">
    <property type="component" value="Unassembled WGS sequence"/>
</dbReference>
<evidence type="ECO:0000256" key="1">
    <source>
        <dbReference type="SAM" id="Phobius"/>
    </source>
</evidence>
<protein>
    <submittedName>
        <fullName evidence="2">Uncharacterized protein</fullName>
    </submittedName>
</protein>